<gene>
    <name evidence="1" type="ORF">NP493_120g00000</name>
</gene>
<reference evidence="1" key="1">
    <citation type="journal article" date="2023" name="Mol. Biol. Evol.">
        <title>Third-Generation Sequencing Reveals the Adaptive Role of the Epigenome in Three Deep-Sea Polychaetes.</title>
        <authorList>
            <person name="Perez M."/>
            <person name="Aroh O."/>
            <person name="Sun Y."/>
            <person name="Lan Y."/>
            <person name="Juniper S.K."/>
            <person name="Young C.R."/>
            <person name="Angers B."/>
            <person name="Qian P.Y."/>
        </authorList>
    </citation>
    <scope>NUCLEOTIDE SEQUENCE</scope>
    <source>
        <strain evidence="1">R07B-5</strain>
    </source>
</reference>
<organism evidence="1 2">
    <name type="scientific">Ridgeia piscesae</name>
    <name type="common">Tubeworm</name>
    <dbReference type="NCBI Taxonomy" id="27915"/>
    <lineage>
        <taxon>Eukaryota</taxon>
        <taxon>Metazoa</taxon>
        <taxon>Spiralia</taxon>
        <taxon>Lophotrochozoa</taxon>
        <taxon>Annelida</taxon>
        <taxon>Polychaeta</taxon>
        <taxon>Sedentaria</taxon>
        <taxon>Canalipalpata</taxon>
        <taxon>Sabellida</taxon>
        <taxon>Siboglinidae</taxon>
        <taxon>Ridgeia</taxon>
    </lineage>
</organism>
<accession>A0AAD9P677</accession>
<keyword evidence="2" id="KW-1185">Reference proteome</keyword>
<protein>
    <submittedName>
        <fullName evidence="1">Uncharacterized protein</fullName>
    </submittedName>
</protein>
<comment type="caution">
    <text evidence="1">The sequence shown here is derived from an EMBL/GenBank/DDBJ whole genome shotgun (WGS) entry which is preliminary data.</text>
</comment>
<sequence length="47" mass="5531">MWRVGLYTQMRLRARCSHTLRQRQQFNVQISSNKTNSAIHEGMLIAV</sequence>
<name>A0AAD9P677_RIDPI</name>
<dbReference type="EMBL" id="JAODUO010000119">
    <property type="protein sequence ID" value="KAK2188890.1"/>
    <property type="molecule type" value="Genomic_DNA"/>
</dbReference>
<dbReference type="Proteomes" id="UP001209878">
    <property type="component" value="Unassembled WGS sequence"/>
</dbReference>
<proteinExistence type="predicted"/>
<evidence type="ECO:0000313" key="1">
    <source>
        <dbReference type="EMBL" id="KAK2188890.1"/>
    </source>
</evidence>
<evidence type="ECO:0000313" key="2">
    <source>
        <dbReference type="Proteomes" id="UP001209878"/>
    </source>
</evidence>
<dbReference type="AlphaFoldDB" id="A0AAD9P677"/>